<dbReference type="InterPro" id="IPR016134">
    <property type="entry name" value="Dockerin_dom"/>
</dbReference>
<accession>A0A832VZ34</accession>
<sequence length="178" mass="20046">MKKLFCILVVLLACPLAVMPAAAQQCGIPADANSDGNLTQEELASAIVSYMLGGGDLKLEDLRDAAFIYAYWTPETAGNFTLTVFGNANGDDTIDVRDLIYIREVISGKKPWTELADANYDGEINRLDVAQTKLIYLAKVAYPEKFKDIDPVEIHREYFENWLRVDYQGIFLYPHTWK</sequence>
<dbReference type="Proteomes" id="UP000600363">
    <property type="component" value="Unassembled WGS sequence"/>
</dbReference>
<protein>
    <recommendedName>
        <fullName evidence="1">Dockerin domain-containing protein</fullName>
    </recommendedName>
</protein>
<dbReference type="PROSITE" id="PS51766">
    <property type="entry name" value="DOCKERIN"/>
    <property type="match status" value="1"/>
</dbReference>
<reference evidence="2" key="1">
    <citation type="journal article" date="2020" name="bioRxiv">
        <title>A rank-normalized archaeal taxonomy based on genome phylogeny resolves widespread incomplete and uneven classifications.</title>
        <authorList>
            <person name="Rinke C."/>
            <person name="Chuvochina M."/>
            <person name="Mussig A.J."/>
            <person name="Chaumeil P.-A."/>
            <person name="Waite D.W."/>
            <person name="Whitman W.B."/>
            <person name="Parks D.H."/>
            <person name="Hugenholtz P."/>
        </authorList>
    </citation>
    <scope>NUCLEOTIDE SEQUENCE</scope>
    <source>
        <strain evidence="2">UBA12518</strain>
    </source>
</reference>
<proteinExistence type="predicted"/>
<evidence type="ECO:0000313" key="3">
    <source>
        <dbReference type="Proteomes" id="UP000600363"/>
    </source>
</evidence>
<name>A0A832VZ34_9EURY</name>
<dbReference type="RefSeq" id="WP_276624038.1">
    <property type="nucleotide sequence ID" value="NZ_DUIH01000004.1"/>
</dbReference>
<evidence type="ECO:0000259" key="1">
    <source>
        <dbReference type="PROSITE" id="PS51766"/>
    </source>
</evidence>
<dbReference type="AlphaFoldDB" id="A0A832VZ34"/>
<dbReference type="PROSITE" id="PS00018">
    <property type="entry name" value="EF_HAND_1"/>
    <property type="match status" value="1"/>
</dbReference>
<evidence type="ECO:0000313" key="2">
    <source>
        <dbReference type="EMBL" id="HIH69229.1"/>
    </source>
</evidence>
<dbReference type="Gene3D" id="3.40.50.1980">
    <property type="entry name" value="Nitrogenase molybdenum iron protein domain"/>
    <property type="match status" value="1"/>
</dbReference>
<feature type="domain" description="Dockerin" evidence="1">
    <location>
        <begin position="81"/>
        <end position="144"/>
    </location>
</feature>
<gene>
    <name evidence="2" type="ORF">HA299_01205</name>
</gene>
<dbReference type="GO" id="GO:0000272">
    <property type="term" value="P:polysaccharide catabolic process"/>
    <property type="evidence" value="ECO:0007669"/>
    <property type="project" value="InterPro"/>
</dbReference>
<dbReference type="SUPFAM" id="SSF63446">
    <property type="entry name" value="Type I dockerin domain"/>
    <property type="match status" value="1"/>
</dbReference>
<comment type="caution">
    <text evidence="2">The sequence shown here is derived from an EMBL/GenBank/DDBJ whole genome shotgun (WGS) entry which is preliminary data.</text>
</comment>
<dbReference type="InterPro" id="IPR036439">
    <property type="entry name" value="Dockerin_dom_sf"/>
</dbReference>
<dbReference type="CDD" id="cd14256">
    <property type="entry name" value="Dockerin_I"/>
    <property type="match status" value="1"/>
</dbReference>
<dbReference type="EMBL" id="DUIH01000004">
    <property type="protein sequence ID" value="HIH69229.1"/>
    <property type="molecule type" value="Genomic_DNA"/>
</dbReference>
<organism evidence="2 3">
    <name type="scientific">Methermicoccus shengliensis</name>
    <dbReference type="NCBI Taxonomy" id="660064"/>
    <lineage>
        <taxon>Archaea</taxon>
        <taxon>Methanobacteriati</taxon>
        <taxon>Methanobacteriota</taxon>
        <taxon>Stenosarchaea group</taxon>
        <taxon>Methanomicrobia</taxon>
        <taxon>Methanosarcinales</taxon>
        <taxon>Methermicoccaceae</taxon>
        <taxon>Methermicoccus</taxon>
    </lineage>
</organism>
<dbReference type="InterPro" id="IPR018247">
    <property type="entry name" value="EF_Hand_1_Ca_BS"/>
</dbReference>